<name>D8T0A8_SELML</name>
<feature type="compositionally biased region" description="Polar residues" evidence="2">
    <location>
        <begin position="202"/>
        <end position="218"/>
    </location>
</feature>
<keyword evidence="1" id="KW-0175">Coiled coil</keyword>
<dbReference type="AlphaFoldDB" id="D8T0A8"/>
<keyword evidence="4" id="KW-1185">Reference proteome</keyword>
<feature type="compositionally biased region" description="Polar residues" evidence="2">
    <location>
        <begin position="406"/>
        <end position="426"/>
    </location>
</feature>
<dbReference type="EMBL" id="GL377658">
    <property type="protein sequence ID" value="EFJ09815.1"/>
    <property type="molecule type" value="Genomic_DNA"/>
</dbReference>
<protein>
    <submittedName>
        <fullName evidence="3">Uncharacterized protein</fullName>
    </submittedName>
</protein>
<proteinExistence type="predicted"/>
<organism evidence="4">
    <name type="scientific">Selaginella moellendorffii</name>
    <name type="common">Spikemoss</name>
    <dbReference type="NCBI Taxonomy" id="88036"/>
    <lineage>
        <taxon>Eukaryota</taxon>
        <taxon>Viridiplantae</taxon>
        <taxon>Streptophyta</taxon>
        <taxon>Embryophyta</taxon>
        <taxon>Tracheophyta</taxon>
        <taxon>Lycopodiopsida</taxon>
        <taxon>Selaginellales</taxon>
        <taxon>Selaginellaceae</taxon>
        <taxon>Selaginella</taxon>
    </lineage>
</organism>
<evidence type="ECO:0000256" key="2">
    <source>
        <dbReference type="SAM" id="MobiDB-lite"/>
    </source>
</evidence>
<dbReference type="PANTHER" id="PTHR35480">
    <property type="entry name" value="MATERNAL EFFECT EMBRYO ARREST 22"/>
    <property type="match status" value="1"/>
</dbReference>
<feature type="coiled-coil region" evidence="1">
    <location>
        <begin position="145"/>
        <end position="179"/>
    </location>
</feature>
<gene>
    <name evidence="3" type="ORF">SELMODRAFT_427654</name>
</gene>
<dbReference type="InParanoid" id="D8T0A8"/>
<accession>D8T0A8</accession>
<dbReference type="KEGG" id="smo:SELMODRAFT_427654"/>
<reference evidence="3 4" key="1">
    <citation type="journal article" date="2011" name="Science">
        <title>The Selaginella genome identifies genetic changes associated with the evolution of vascular plants.</title>
        <authorList>
            <person name="Banks J.A."/>
            <person name="Nishiyama T."/>
            <person name="Hasebe M."/>
            <person name="Bowman J.L."/>
            <person name="Gribskov M."/>
            <person name="dePamphilis C."/>
            <person name="Albert V.A."/>
            <person name="Aono N."/>
            <person name="Aoyama T."/>
            <person name="Ambrose B.A."/>
            <person name="Ashton N.W."/>
            <person name="Axtell M.J."/>
            <person name="Barker E."/>
            <person name="Barker M.S."/>
            <person name="Bennetzen J.L."/>
            <person name="Bonawitz N.D."/>
            <person name="Chapple C."/>
            <person name="Cheng C."/>
            <person name="Correa L.G."/>
            <person name="Dacre M."/>
            <person name="DeBarry J."/>
            <person name="Dreyer I."/>
            <person name="Elias M."/>
            <person name="Engstrom E.M."/>
            <person name="Estelle M."/>
            <person name="Feng L."/>
            <person name="Finet C."/>
            <person name="Floyd S.K."/>
            <person name="Frommer W.B."/>
            <person name="Fujita T."/>
            <person name="Gramzow L."/>
            <person name="Gutensohn M."/>
            <person name="Harholt J."/>
            <person name="Hattori M."/>
            <person name="Heyl A."/>
            <person name="Hirai T."/>
            <person name="Hiwatashi Y."/>
            <person name="Ishikawa M."/>
            <person name="Iwata M."/>
            <person name="Karol K.G."/>
            <person name="Koehler B."/>
            <person name="Kolukisaoglu U."/>
            <person name="Kubo M."/>
            <person name="Kurata T."/>
            <person name="Lalonde S."/>
            <person name="Li K."/>
            <person name="Li Y."/>
            <person name="Litt A."/>
            <person name="Lyons E."/>
            <person name="Manning G."/>
            <person name="Maruyama T."/>
            <person name="Michael T.P."/>
            <person name="Mikami K."/>
            <person name="Miyazaki S."/>
            <person name="Morinaga S."/>
            <person name="Murata T."/>
            <person name="Mueller-Roeber B."/>
            <person name="Nelson D.R."/>
            <person name="Obara M."/>
            <person name="Oguri Y."/>
            <person name="Olmstead R.G."/>
            <person name="Onodera N."/>
            <person name="Petersen B.L."/>
            <person name="Pils B."/>
            <person name="Prigge M."/>
            <person name="Rensing S.A."/>
            <person name="Riano-Pachon D.M."/>
            <person name="Roberts A.W."/>
            <person name="Sato Y."/>
            <person name="Scheller H.V."/>
            <person name="Schulz B."/>
            <person name="Schulz C."/>
            <person name="Shakirov E.V."/>
            <person name="Shibagaki N."/>
            <person name="Shinohara N."/>
            <person name="Shippen D.E."/>
            <person name="Soerensen I."/>
            <person name="Sotooka R."/>
            <person name="Sugimoto N."/>
            <person name="Sugita M."/>
            <person name="Sumikawa N."/>
            <person name="Tanurdzic M."/>
            <person name="Theissen G."/>
            <person name="Ulvskov P."/>
            <person name="Wakazuki S."/>
            <person name="Weng J.K."/>
            <person name="Willats W.W."/>
            <person name="Wipf D."/>
            <person name="Wolf P.G."/>
            <person name="Yang L."/>
            <person name="Zimmer A.D."/>
            <person name="Zhu Q."/>
            <person name="Mitros T."/>
            <person name="Hellsten U."/>
            <person name="Loque D."/>
            <person name="Otillar R."/>
            <person name="Salamov A."/>
            <person name="Schmutz J."/>
            <person name="Shapiro H."/>
            <person name="Lindquist E."/>
            <person name="Lucas S."/>
            <person name="Rokhsar D."/>
            <person name="Grigoriev I.V."/>
        </authorList>
    </citation>
    <scope>NUCLEOTIDE SEQUENCE [LARGE SCALE GENOMIC DNA]</scope>
</reference>
<feature type="compositionally biased region" description="Basic residues" evidence="2">
    <location>
        <begin position="355"/>
        <end position="368"/>
    </location>
</feature>
<dbReference type="Gramene" id="EFJ09815">
    <property type="protein sequence ID" value="EFJ09815"/>
    <property type="gene ID" value="SELMODRAFT_427654"/>
</dbReference>
<sequence>MLKEKLEAADKVMQENDALRRDCEKERERAAMERQAAEKEKNARLVLEEEGRSLKETLAMAIARIDFLEATQAADRKEVQHLRNEVRVAVDGVRAAVTTSETAQRVCISLEKNLTAKVLQVNALPKAGGQNLQAQNGFKALQGTVSTSQKEMAALSTRLAALETQNAQYVDQLNQLRQATAVKTAKPTEAVATKTPSKLPPRSQQQRPDLNRSVVRNSRYTSTSTGAIQVIPGIADILQPLTSASKKTGFVVHDENHEQAKAYTAKATQDKDPVYETAKDGSDLTVQDDCGGAGKTAKKLLHSLSRLIHKEKRAHSRMEVKLCELQQALNHSESPQAKQHKKRKRSGAEATNSKHSSKAKASRKKRKLKVDAVVIDDDSEMEVLVEKWLDAKKNLHSPNLPEVPSRAQTAISNSETRPCTAASPQDVSGHASEVPNVQSCQQNIGRAEVWKVQGSSKDEACQQNTGKSEVLIVRGREQDTGHAADLDTVTRYQLSPRLLSTAPQAVVEERGGQLNFDDRDELRIWFSDAKEVRGAILSNEDCPNQSVLDMEIVAGCFVGDDGLLKPSESWKQEFESRASGLALNITLRSSLLVVTSSIVNILTTRLFHGNVVFQFGSFLCNVLTGKRVAFDTLLRLLSSFLIFGETQFFMAIMTRDEKEVHRLDCFAAKATADEVAAASKLLATLCNISGHFRLLRKITHKILRRSLMDVGLLVTVLASLASVSKQLLSDTVIRCVASELVAEVVVPQQCGTLASLDGKLQDRKLLEHLEVSVDATVQEVVRATLDLLCTSNLPGFNLIKEMECQRISSSCFEETEAWPIQFHEAVEALELISFHMGWEWTYNNLIVERLWVLVAPGVAQTTVGGVAHLLGSLGRLGLEGGQEMPGVDKLRQSLAFILEDGNHEQGRFSFATRLVAAAALLELSVHDKRAPRLTDDDDATDSQGLDVLSLDYVKTVQDWFHSLDSEKQSSVPLRLKNQIFAIHVPSRRALEELPENEKNDKSAP</sequence>
<evidence type="ECO:0000313" key="4">
    <source>
        <dbReference type="Proteomes" id="UP000001514"/>
    </source>
</evidence>
<dbReference type="Proteomes" id="UP000001514">
    <property type="component" value="Unassembled WGS sequence"/>
</dbReference>
<feature type="region of interest" description="Disordered" evidence="2">
    <location>
        <begin position="395"/>
        <end position="432"/>
    </location>
</feature>
<feature type="region of interest" description="Disordered" evidence="2">
    <location>
        <begin position="1"/>
        <end position="21"/>
    </location>
</feature>
<feature type="region of interest" description="Disordered" evidence="2">
    <location>
        <begin position="181"/>
        <end position="218"/>
    </location>
</feature>
<evidence type="ECO:0000256" key="1">
    <source>
        <dbReference type="SAM" id="Coils"/>
    </source>
</evidence>
<feature type="region of interest" description="Disordered" evidence="2">
    <location>
        <begin position="329"/>
        <end position="368"/>
    </location>
</feature>
<evidence type="ECO:0000313" key="3">
    <source>
        <dbReference type="EMBL" id="EFJ09815.1"/>
    </source>
</evidence>
<dbReference type="PANTHER" id="PTHR35480:SF1">
    <property type="entry name" value="MATERNAL EFFECT EMBRYO ARREST 22"/>
    <property type="match status" value="1"/>
</dbReference>
<dbReference type="HOGENOM" id="CLU_299452_0_0_1"/>